<dbReference type="RefSeq" id="WP_006003467.1">
    <property type="nucleotide sequence ID" value="NZ_BAET01000007.1"/>
</dbReference>
<proteinExistence type="predicted"/>
<dbReference type="InterPro" id="IPR000073">
    <property type="entry name" value="AB_hydrolase_1"/>
</dbReference>
<dbReference type="GO" id="GO:0016020">
    <property type="term" value="C:membrane"/>
    <property type="evidence" value="ECO:0007669"/>
    <property type="project" value="TreeGrafter"/>
</dbReference>
<dbReference type="Gene3D" id="3.40.50.1820">
    <property type="entry name" value="alpha/beta hydrolase"/>
    <property type="match status" value="1"/>
</dbReference>
<name>H5T9C8_9ALTE</name>
<dbReference type="EMBL" id="BAET01000007">
    <property type="protein sequence ID" value="GAB54905.1"/>
    <property type="molecule type" value="Genomic_DNA"/>
</dbReference>
<gene>
    <name evidence="2" type="ORF">GPUN_0767</name>
</gene>
<dbReference type="InterPro" id="IPR050266">
    <property type="entry name" value="AB_hydrolase_sf"/>
</dbReference>
<keyword evidence="3" id="KW-1185">Reference proteome</keyword>
<evidence type="ECO:0000313" key="2">
    <source>
        <dbReference type="EMBL" id="GAB54905.1"/>
    </source>
</evidence>
<dbReference type="PANTHER" id="PTHR43798">
    <property type="entry name" value="MONOACYLGLYCEROL LIPASE"/>
    <property type="match status" value="1"/>
</dbReference>
<organism evidence="2 3">
    <name type="scientific">Glaciecola punicea ACAM 611</name>
    <dbReference type="NCBI Taxonomy" id="1121923"/>
    <lineage>
        <taxon>Bacteria</taxon>
        <taxon>Pseudomonadati</taxon>
        <taxon>Pseudomonadota</taxon>
        <taxon>Gammaproteobacteria</taxon>
        <taxon>Alteromonadales</taxon>
        <taxon>Alteromonadaceae</taxon>
        <taxon>Glaciecola</taxon>
    </lineage>
</organism>
<feature type="domain" description="AB hydrolase-1" evidence="1">
    <location>
        <begin position="12"/>
        <end position="260"/>
    </location>
</feature>
<dbReference type="Pfam" id="PF12697">
    <property type="entry name" value="Abhydrolase_6"/>
    <property type="match status" value="1"/>
</dbReference>
<sequence>MTTNEQHTIVHFAHANGFPSGSYQKLFDHLPKQYAVIALEKFAHNPCYPLNDNWENQVAEMIDYIEKNKGKHEKVVAIGHSFGAVVSYMSACLRPDLFSALIMLDPPLMTGLARYVFRFAKRNNLINRLTPAGITVLRRQKWHIEQDLHAYFAAKSLFKDFDPDCIKDYVSCVVQEKDDHHHLNFDVEIEANIFRTIPHNLPSYSGKLKIPGRLITGKNTDVCVPVLRKPFLKANPSITHLEFKKGKHMFPLEYPIEVAALIEIAIADMGLTAPKGKQICCA</sequence>
<keyword evidence="2" id="KW-0012">Acyltransferase</keyword>
<accession>H5T9C8</accession>
<reference evidence="2 3" key="2">
    <citation type="journal article" date="2017" name="Antonie Van Leeuwenhoek">
        <title>Rhizobium rhizosphaerae sp. nov., a novel species isolated from rice rhizosphere.</title>
        <authorList>
            <person name="Zhao J.J."/>
            <person name="Zhang J."/>
            <person name="Zhang R.J."/>
            <person name="Zhang C.W."/>
            <person name="Yin H.Q."/>
            <person name="Zhang X.X."/>
        </authorList>
    </citation>
    <scope>NUCLEOTIDE SEQUENCE [LARGE SCALE GENOMIC DNA]</scope>
    <source>
        <strain evidence="2 3">ACAM 611</strain>
    </source>
</reference>
<comment type="caution">
    <text evidence="2">The sequence shown here is derived from an EMBL/GenBank/DDBJ whole genome shotgun (WGS) entry which is preliminary data.</text>
</comment>
<dbReference type="GO" id="GO:0016746">
    <property type="term" value="F:acyltransferase activity"/>
    <property type="evidence" value="ECO:0007669"/>
    <property type="project" value="UniProtKB-KW"/>
</dbReference>
<evidence type="ECO:0000259" key="1">
    <source>
        <dbReference type="Pfam" id="PF12697"/>
    </source>
</evidence>
<dbReference type="Proteomes" id="UP000053586">
    <property type="component" value="Unassembled WGS sequence"/>
</dbReference>
<dbReference type="OrthoDB" id="5729753at2"/>
<dbReference type="AlphaFoldDB" id="H5T9C8"/>
<reference evidence="2 3" key="1">
    <citation type="journal article" date="2012" name="J. Bacteriol.">
        <title>Genome sequence of proteorhodopsin-containing sea ice bacterium Glaciecola punicea ACAM 611T.</title>
        <authorList>
            <person name="Qin Q.-L."/>
            <person name="Xie B.-B."/>
            <person name="Shu Y.-L."/>
            <person name="Rong J.-C."/>
            <person name="Zhao D.-L."/>
            <person name="Zhang X.-Y."/>
            <person name="Chen X.-L."/>
            <person name="Zhou B.-C."/>
            <person name="Zhanga Y.-Z."/>
        </authorList>
    </citation>
    <scope>NUCLEOTIDE SEQUENCE [LARGE SCALE GENOMIC DNA]</scope>
    <source>
        <strain evidence="2 3">ACAM 611</strain>
    </source>
</reference>
<dbReference type="InterPro" id="IPR029058">
    <property type="entry name" value="AB_hydrolase_fold"/>
</dbReference>
<keyword evidence="2" id="KW-0808">Transferase</keyword>
<dbReference type="eggNOG" id="COG2267">
    <property type="taxonomic scope" value="Bacteria"/>
</dbReference>
<protein>
    <submittedName>
        <fullName evidence="2">Acyltransferase 3</fullName>
    </submittedName>
</protein>
<dbReference type="PANTHER" id="PTHR43798:SF33">
    <property type="entry name" value="HYDROLASE, PUTATIVE (AFU_ORTHOLOGUE AFUA_2G14860)-RELATED"/>
    <property type="match status" value="1"/>
</dbReference>
<dbReference type="STRING" id="56804.BAE46_00200"/>
<dbReference type="SUPFAM" id="SSF53474">
    <property type="entry name" value="alpha/beta-Hydrolases"/>
    <property type="match status" value="1"/>
</dbReference>
<evidence type="ECO:0000313" key="3">
    <source>
        <dbReference type="Proteomes" id="UP000053586"/>
    </source>
</evidence>